<dbReference type="EMBL" id="CAFBQL010000006">
    <property type="protein sequence ID" value="CAB5059772.1"/>
    <property type="molecule type" value="Genomic_DNA"/>
</dbReference>
<dbReference type="AlphaFoldDB" id="A0A6J6U5R7"/>
<gene>
    <name evidence="1" type="ORF">UFOPK2822_00995</name>
    <name evidence="2" type="ORF">UFOPK3346_01372</name>
    <name evidence="3" type="ORF">UFOPK3670_00975</name>
    <name evidence="4" type="ORF">UFOPK4308_00947</name>
</gene>
<evidence type="ECO:0000313" key="4">
    <source>
        <dbReference type="EMBL" id="CAB5059772.1"/>
    </source>
</evidence>
<dbReference type="EMBL" id="CAFBLE010000017">
    <property type="protein sequence ID" value="CAB4876656.1"/>
    <property type="molecule type" value="Genomic_DNA"/>
</dbReference>
<dbReference type="EMBL" id="CAFBMV010000006">
    <property type="protein sequence ID" value="CAB4925985.1"/>
    <property type="molecule type" value="Genomic_DNA"/>
</dbReference>
<name>A0A6J6U5R7_9ZZZZ</name>
<evidence type="ECO:0000313" key="2">
    <source>
        <dbReference type="EMBL" id="CAB4876656.1"/>
    </source>
</evidence>
<sequence length="353" mass="37392">MEILNFASREGSPQRSKNFRAVFGVCLLVSAIALGSTLAANININSGPVEFGQGVAQTTACDSQITVTPGSSFDNSATPSPIPTPSDATGVFQLGTISVSDIDVACDGKIFTIKAYAQSDSTPLELLSGVSEIVVQDTGNDFSAVTGGISVDASDGSAFTVTILVPTLNSSEVYKVTIESGDTVTSYYPSGPQLNVPLSQLTAAGWTPCFENNYTDETTPVSDALNNCTEPYLAVFGRAVGGDTALLLAAAPREDVFTVTAENSPHLANGTYWYYTPFMDGDAQSLGFSPDGVINQSSCDFEQEVGDPTSPYRLCWHISGDVEPTFDDGYRLGIEYNPDVYSGGYLRDIYQHN</sequence>
<organism evidence="1">
    <name type="scientific">freshwater metagenome</name>
    <dbReference type="NCBI Taxonomy" id="449393"/>
    <lineage>
        <taxon>unclassified sequences</taxon>
        <taxon>metagenomes</taxon>
        <taxon>ecological metagenomes</taxon>
    </lineage>
</organism>
<evidence type="ECO:0000313" key="1">
    <source>
        <dbReference type="EMBL" id="CAB4753967.1"/>
    </source>
</evidence>
<reference evidence="1" key="1">
    <citation type="submission" date="2020-05" db="EMBL/GenBank/DDBJ databases">
        <authorList>
            <person name="Chiriac C."/>
            <person name="Salcher M."/>
            <person name="Ghai R."/>
            <person name="Kavagutti S V."/>
        </authorList>
    </citation>
    <scope>NUCLEOTIDE SEQUENCE</scope>
</reference>
<protein>
    <submittedName>
        <fullName evidence="1">Unannotated protein</fullName>
    </submittedName>
</protein>
<dbReference type="EMBL" id="CAEZZC010000013">
    <property type="protein sequence ID" value="CAB4753967.1"/>
    <property type="molecule type" value="Genomic_DNA"/>
</dbReference>
<evidence type="ECO:0000313" key="3">
    <source>
        <dbReference type="EMBL" id="CAB4925985.1"/>
    </source>
</evidence>
<proteinExistence type="predicted"/>
<accession>A0A6J6U5R7</accession>